<dbReference type="PANTHER" id="PTHR39185">
    <property type="entry name" value="SWARMING MOTILITY PROTEIN SWRD"/>
    <property type="match status" value="1"/>
</dbReference>
<name>A0ABX0H370_9ACTN</name>
<keyword evidence="2" id="KW-0282">Flagellum</keyword>
<keyword evidence="2" id="KW-0969">Cilium</keyword>
<evidence type="ECO:0000313" key="3">
    <source>
        <dbReference type="Proteomes" id="UP000800981"/>
    </source>
</evidence>
<organism evidence="2 3">
    <name type="scientific">Motilibacter deserti</name>
    <dbReference type="NCBI Taxonomy" id="2714956"/>
    <lineage>
        <taxon>Bacteria</taxon>
        <taxon>Bacillati</taxon>
        <taxon>Actinomycetota</taxon>
        <taxon>Actinomycetes</taxon>
        <taxon>Motilibacterales</taxon>
        <taxon>Motilibacteraceae</taxon>
        <taxon>Motilibacter</taxon>
    </lineage>
</organism>
<dbReference type="EMBL" id="JAANNP010000113">
    <property type="protein sequence ID" value="NHC16235.1"/>
    <property type="molecule type" value="Genomic_DNA"/>
</dbReference>
<evidence type="ECO:0000256" key="1">
    <source>
        <dbReference type="SAM" id="MobiDB-lite"/>
    </source>
</evidence>
<dbReference type="Pfam" id="PF06289">
    <property type="entry name" value="FlbD"/>
    <property type="match status" value="1"/>
</dbReference>
<sequence length="95" mass="10554">MIVLTRLNGHAFALNPDLIERAESTPDTVITLVDGKKFVVSESTYEVVTLVADFRSSIIARAQVLETEMQYEQSQGPDDRGPQRGRVVPLPIREA</sequence>
<dbReference type="PANTHER" id="PTHR39185:SF1">
    <property type="entry name" value="SWARMING MOTILITY PROTEIN SWRD"/>
    <property type="match status" value="1"/>
</dbReference>
<gene>
    <name evidence="2" type="ORF">G9H71_20830</name>
</gene>
<evidence type="ECO:0000313" key="2">
    <source>
        <dbReference type="EMBL" id="NHC16235.1"/>
    </source>
</evidence>
<feature type="region of interest" description="Disordered" evidence="1">
    <location>
        <begin position="70"/>
        <end position="95"/>
    </location>
</feature>
<accession>A0ABX0H370</accession>
<protein>
    <submittedName>
        <fullName evidence="2">Flagellar FlbD family protein</fullName>
    </submittedName>
</protein>
<dbReference type="InterPro" id="IPR009384">
    <property type="entry name" value="SwrD-like"/>
</dbReference>
<keyword evidence="2" id="KW-0966">Cell projection</keyword>
<comment type="caution">
    <text evidence="2">The sequence shown here is derived from an EMBL/GenBank/DDBJ whole genome shotgun (WGS) entry which is preliminary data.</text>
</comment>
<reference evidence="2 3" key="1">
    <citation type="submission" date="2020-03" db="EMBL/GenBank/DDBJ databases">
        <title>Two novel Motilibacter sp.</title>
        <authorList>
            <person name="Liu S."/>
        </authorList>
    </citation>
    <scope>NUCLEOTIDE SEQUENCE [LARGE SCALE GENOMIC DNA]</scope>
    <source>
        <strain evidence="2 3">E257</strain>
    </source>
</reference>
<dbReference type="Proteomes" id="UP000800981">
    <property type="component" value="Unassembled WGS sequence"/>
</dbReference>
<dbReference type="RefSeq" id="WP_166284691.1">
    <property type="nucleotide sequence ID" value="NZ_JAANNP010000113.1"/>
</dbReference>
<keyword evidence="3" id="KW-1185">Reference proteome</keyword>
<proteinExistence type="predicted"/>